<dbReference type="Pfam" id="PF00008">
    <property type="entry name" value="EGF"/>
    <property type="match status" value="1"/>
</dbReference>
<dbReference type="CDD" id="cd00054">
    <property type="entry name" value="EGF_CA"/>
    <property type="match status" value="1"/>
</dbReference>
<keyword evidence="9 13" id="KW-0472">Membrane</keyword>
<dbReference type="PROSITE" id="PS01186">
    <property type="entry name" value="EGF_2"/>
    <property type="match status" value="1"/>
</dbReference>
<evidence type="ECO:0000256" key="7">
    <source>
        <dbReference type="ARBA" id="ARBA00022989"/>
    </source>
</evidence>
<evidence type="ECO:0000256" key="2">
    <source>
        <dbReference type="ARBA" id="ARBA00004613"/>
    </source>
</evidence>
<keyword evidence="7 13" id="KW-1133">Transmembrane helix</keyword>
<dbReference type="InterPro" id="IPR000742">
    <property type="entry name" value="EGF"/>
</dbReference>
<keyword evidence="11" id="KW-0325">Glycoprotein</keyword>
<dbReference type="PROSITE" id="PS50026">
    <property type="entry name" value="EGF_3"/>
    <property type="match status" value="1"/>
</dbReference>
<dbReference type="Gene3D" id="2.10.25.10">
    <property type="entry name" value="Laminin"/>
    <property type="match status" value="1"/>
</dbReference>
<proteinExistence type="predicted"/>
<comment type="caution">
    <text evidence="12">Lacks conserved residue(s) required for the propagation of feature annotation.</text>
</comment>
<sequence length="151" mass="17286">MRTCRPTALLSFIGVVLIWPHVLTKSVSHSLQTPKSPSLTAGQEEEHPFMTKHSIANCESKFDNYCMNNGKCILLVELKEHHCKCERGFYGNRCGTPEFVLQPLDEAQVVVILFCVTLMMIGLGGTLYIFYKWYKRSKFQKQPKRKGVQMV</sequence>
<dbReference type="GO" id="GO:0005615">
    <property type="term" value="C:extracellular space"/>
    <property type="evidence" value="ECO:0007669"/>
    <property type="project" value="TreeGrafter"/>
</dbReference>
<feature type="transmembrane region" description="Helical" evidence="13">
    <location>
        <begin position="109"/>
        <end position="131"/>
    </location>
</feature>
<dbReference type="AlphaFoldDB" id="A0A3Q2FU89"/>
<evidence type="ECO:0000256" key="1">
    <source>
        <dbReference type="ARBA" id="ARBA00004479"/>
    </source>
</evidence>
<dbReference type="PANTHER" id="PTHR10740">
    <property type="entry name" value="TRANSFORMING GROWTH FACTOR ALPHA"/>
    <property type="match status" value="1"/>
</dbReference>
<evidence type="ECO:0000256" key="8">
    <source>
        <dbReference type="ARBA" id="ARBA00023030"/>
    </source>
</evidence>
<feature type="disulfide bond" evidence="12">
    <location>
        <begin position="85"/>
        <end position="94"/>
    </location>
</feature>
<evidence type="ECO:0000256" key="11">
    <source>
        <dbReference type="ARBA" id="ARBA00023180"/>
    </source>
</evidence>
<dbReference type="OrthoDB" id="6133584at2759"/>
<evidence type="ECO:0000256" key="6">
    <source>
        <dbReference type="ARBA" id="ARBA00022729"/>
    </source>
</evidence>
<evidence type="ECO:0000256" key="3">
    <source>
        <dbReference type="ARBA" id="ARBA00022525"/>
    </source>
</evidence>
<reference evidence="16" key="2">
    <citation type="submission" date="2025-09" db="UniProtKB">
        <authorList>
            <consortium name="Ensembl"/>
        </authorList>
    </citation>
    <scope>IDENTIFICATION</scope>
</reference>
<feature type="chain" id="PRO_5018561585" evidence="14">
    <location>
        <begin position="25"/>
        <end position="151"/>
    </location>
</feature>
<dbReference type="KEGG" id="cvg:107085291"/>
<dbReference type="GO" id="GO:0007173">
    <property type="term" value="P:epidermal growth factor receptor signaling pathway"/>
    <property type="evidence" value="ECO:0007669"/>
    <property type="project" value="TreeGrafter"/>
</dbReference>
<dbReference type="PROSITE" id="PS00022">
    <property type="entry name" value="EGF_1"/>
    <property type="match status" value="1"/>
</dbReference>
<dbReference type="GeneTree" id="ENSGT00940000169510"/>
<dbReference type="GO" id="GO:0008083">
    <property type="term" value="F:growth factor activity"/>
    <property type="evidence" value="ECO:0007669"/>
    <property type="project" value="UniProtKB-KW"/>
</dbReference>
<dbReference type="Ensembl" id="ENSCVAT00000017280.1">
    <property type="protein sequence ID" value="ENSCVAP00000010550.1"/>
    <property type="gene ID" value="ENSCVAG00000012697.1"/>
</dbReference>
<evidence type="ECO:0000256" key="14">
    <source>
        <dbReference type="SAM" id="SignalP"/>
    </source>
</evidence>
<keyword evidence="8" id="KW-0339">Growth factor</keyword>
<feature type="disulfide bond" evidence="12">
    <location>
        <begin position="66"/>
        <end position="83"/>
    </location>
</feature>
<evidence type="ECO:0000313" key="16">
    <source>
        <dbReference type="Ensembl" id="ENSCVAP00000010550.1"/>
    </source>
</evidence>
<organism evidence="16 17">
    <name type="scientific">Cyprinodon variegatus</name>
    <name type="common">Sheepshead minnow</name>
    <dbReference type="NCBI Taxonomy" id="28743"/>
    <lineage>
        <taxon>Eukaryota</taxon>
        <taxon>Metazoa</taxon>
        <taxon>Chordata</taxon>
        <taxon>Craniata</taxon>
        <taxon>Vertebrata</taxon>
        <taxon>Euteleostomi</taxon>
        <taxon>Actinopterygii</taxon>
        <taxon>Neopterygii</taxon>
        <taxon>Teleostei</taxon>
        <taxon>Neoteleostei</taxon>
        <taxon>Acanthomorphata</taxon>
        <taxon>Ovalentaria</taxon>
        <taxon>Atherinomorphae</taxon>
        <taxon>Cyprinodontiformes</taxon>
        <taxon>Cyprinodontidae</taxon>
        <taxon>Cyprinodon</taxon>
    </lineage>
</organism>
<dbReference type="PANTHER" id="PTHR10740:SF11">
    <property type="entry name" value="PROEPIREGULIN"/>
    <property type="match status" value="1"/>
</dbReference>
<dbReference type="RefSeq" id="XP_015231031.1">
    <property type="nucleotide sequence ID" value="XM_015375545.1"/>
</dbReference>
<evidence type="ECO:0000313" key="17">
    <source>
        <dbReference type="Proteomes" id="UP000265020"/>
    </source>
</evidence>
<keyword evidence="4 12" id="KW-0245">EGF-like domain</keyword>
<feature type="domain" description="EGF-like" evidence="15">
    <location>
        <begin position="54"/>
        <end position="95"/>
    </location>
</feature>
<dbReference type="OMA" id="CKWYKKN"/>
<dbReference type="GeneID" id="107085291"/>
<dbReference type="GO" id="GO:0005154">
    <property type="term" value="F:epidermal growth factor receptor binding"/>
    <property type="evidence" value="ECO:0007669"/>
    <property type="project" value="TreeGrafter"/>
</dbReference>
<dbReference type="CTD" id="2069"/>
<evidence type="ECO:0000256" key="4">
    <source>
        <dbReference type="ARBA" id="ARBA00022536"/>
    </source>
</evidence>
<keyword evidence="5 13" id="KW-0812">Transmembrane</keyword>
<dbReference type="STRING" id="28743.ENSCVAP00000010550"/>
<keyword evidence="3" id="KW-0964">Secreted</keyword>
<evidence type="ECO:0000259" key="15">
    <source>
        <dbReference type="PROSITE" id="PS50026"/>
    </source>
</evidence>
<protein>
    <submittedName>
        <fullName evidence="16">Epiregulin</fullName>
    </submittedName>
</protein>
<reference evidence="16" key="1">
    <citation type="submission" date="2025-08" db="UniProtKB">
        <authorList>
            <consortium name="Ensembl"/>
        </authorList>
    </citation>
    <scope>IDENTIFICATION</scope>
</reference>
<evidence type="ECO:0000256" key="13">
    <source>
        <dbReference type="SAM" id="Phobius"/>
    </source>
</evidence>
<evidence type="ECO:0000256" key="10">
    <source>
        <dbReference type="ARBA" id="ARBA00023157"/>
    </source>
</evidence>
<evidence type="ECO:0000256" key="12">
    <source>
        <dbReference type="PROSITE-ProRule" id="PRU00076"/>
    </source>
</evidence>
<keyword evidence="6 14" id="KW-0732">Signal</keyword>
<name>A0A3Q2FU89_CYPVA</name>
<evidence type="ECO:0000256" key="9">
    <source>
        <dbReference type="ARBA" id="ARBA00023136"/>
    </source>
</evidence>
<dbReference type="GO" id="GO:0016020">
    <property type="term" value="C:membrane"/>
    <property type="evidence" value="ECO:0007669"/>
    <property type="project" value="UniProtKB-SubCell"/>
</dbReference>
<comment type="subcellular location">
    <subcellularLocation>
        <location evidence="1">Membrane</location>
        <topology evidence="1">Single-pass type I membrane protein</topology>
    </subcellularLocation>
    <subcellularLocation>
        <location evidence="2">Secreted</location>
    </subcellularLocation>
</comment>
<dbReference type="GO" id="GO:0008284">
    <property type="term" value="P:positive regulation of cell population proliferation"/>
    <property type="evidence" value="ECO:0007669"/>
    <property type="project" value="TreeGrafter"/>
</dbReference>
<keyword evidence="17" id="KW-1185">Reference proteome</keyword>
<dbReference type="GO" id="GO:0045840">
    <property type="term" value="P:positive regulation of mitotic nuclear division"/>
    <property type="evidence" value="ECO:0007669"/>
    <property type="project" value="TreeGrafter"/>
</dbReference>
<feature type="signal peptide" evidence="14">
    <location>
        <begin position="1"/>
        <end position="24"/>
    </location>
</feature>
<dbReference type="SUPFAM" id="SSF57196">
    <property type="entry name" value="EGF/Laminin"/>
    <property type="match status" value="1"/>
</dbReference>
<keyword evidence="10 12" id="KW-1015">Disulfide bond</keyword>
<accession>A0A3Q2FU89</accession>
<dbReference type="Proteomes" id="UP000265020">
    <property type="component" value="Unassembled WGS sequence"/>
</dbReference>
<evidence type="ECO:0000256" key="5">
    <source>
        <dbReference type="ARBA" id="ARBA00022692"/>
    </source>
</evidence>